<reference evidence="1" key="1">
    <citation type="submission" date="2023-06" db="EMBL/GenBank/DDBJ databases">
        <title>Conoideocrella luteorostrata (Hypocreales: Clavicipitaceae), a potential biocontrol fungus for elongate hemlock scale in United States Christmas tree production areas.</title>
        <authorList>
            <person name="Barrett H."/>
            <person name="Lovett B."/>
            <person name="Macias A.M."/>
            <person name="Stajich J.E."/>
            <person name="Kasson M.T."/>
        </authorList>
    </citation>
    <scope>NUCLEOTIDE SEQUENCE</scope>
    <source>
        <strain evidence="1">ARSEF 14590</strain>
    </source>
</reference>
<dbReference type="Gene3D" id="3.40.50.300">
    <property type="entry name" value="P-loop containing nucleotide triphosphate hydrolases"/>
    <property type="match status" value="1"/>
</dbReference>
<protein>
    <recommendedName>
        <fullName evidence="3">AIG1-type G domain-containing protein</fullName>
    </recommendedName>
</protein>
<accession>A0AAJ0CPX5</accession>
<dbReference type="AlphaFoldDB" id="A0AAJ0CPX5"/>
<dbReference type="InterPro" id="IPR027417">
    <property type="entry name" value="P-loop_NTPase"/>
</dbReference>
<organism evidence="1 2">
    <name type="scientific">Conoideocrella luteorostrata</name>
    <dbReference type="NCBI Taxonomy" id="1105319"/>
    <lineage>
        <taxon>Eukaryota</taxon>
        <taxon>Fungi</taxon>
        <taxon>Dikarya</taxon>
        <taxon>Ascomycota</taxon>
        <taxon>Pezizomycotina</taxon>
        <taxon>Sordariomycetes</taxon>
        <taxon>Hypocreomycetidae</taxon>
        <taxon>Hypocreales</taxon>
        <taxon>Clavicipitaceae</taxon>
        <taxon>Conoideocrella</taxon>
    </lineage>
</organism>
<evidence type="ECO:0000313" key="2">
    <source>
        <dbReference type="Proteomes" id="UP001251528"/>
    </source>
</evidence>
<name>A0AAJ0CPX5_9HYPO</name>
<comment type="caution">
    <text evidence="1">The sequence shown here is derived from an EMBL/GenBank/DDBJ whole genome shotgun (WGS) entry which is preliminary data.</text>
</comment>
<proteinExistence type="predicted"/>
<evidence type="ECO:0000313" key="1">
    <source>
        <dbReference type="EMBL" id="KAK2600085.1"/>
    </source>
</evidence>
<dbReference type="EMBL" id="JASWJB010000083">
    <property type="protein sequence ID" value="KAK2600085.1"/>
    <property type="molecule type" value="Genomic_DNA"/>
</dbReference>
<sequence>MEECDFSNEGIILVLGVTGTGKSYFLNQLKRHSIVLDEDDMRSITVVDTPGFDDTMRPDGEVLTEITEFLAAQHALGVPLRGVLYFHRITDDRVAGSSMTYLRLLESLVGSHALENLILVTTMWNRLRDEDIDQALRREQELIDKFWRRMEDGGSSVAQFDGTADSAYALVFQLAGKQSVVLEVQKEIVDEDQTMLATAVGSNLLQQLEEHTETYQIRAAELESRLDLELKLEPRNKKTIQQLRNDKADVDKILRQITSSRDRMMTRPGLPVKERIKRAMEGSGKNLVGSPITILAAVLNLTLFVVRLGLGGGP</sequence>
<evidence type="ECO:0008006" key="3">
    <source>
        <dbReference type="Google" id="ProtNLM"/>
    </source>
</evidence>
<gene>
    <name evidence="1" type="ORF">QQS21_005171</name>
</gene>
<keyword evidence="2" id="KW-1185">Reference proteome</keyword>
<dbReference type="Proteomes" id="UP001251528">
    <property type="component" value="Unassembled WGS sequence"/>
</dbReference>
<dbReference type="SUPFAM" id="SSF52540">
    <property type="entry name" value="P-loop containing nucleoside triphosphate hydrolases"/>
    <property type="match status" value="1"/>
</dbReference>